<accession>A0ABT4L063</accession>
<gene>
    <name evidence="2" type="ORF">O0931_14090</name>
</gene>
<dbReference type="Gene3D" id="2.40.128.520">
    <property type="match status" value="1"/>
</dbReference>
<protein>
    <submittedName>
        <fullName evidence="2">DUF2147 domain-containing protein</fullName>
    </submittedName>
</protein>
<dbReference type="Pfam" id="PF09917">
    <property type="entry name" value="DUF2147"/>
    <property type="match status" value="1"/>
</dbReference>
<dbReference type="PANTHER" id="PTHR36919:SF2">
    <property type="entry name" value="BLL6627 PROTEIN"/>
    <property type="match status" value="1"/>
</dbReference>
<organism evidence="2 3">
    <name type="scientific">Pedobacter rhodius</name>
    <dbReference type="NCBI Taxonomy" id="3004098"/>
    <lineage>
        <taxon>Bacteria</taxon>
        <taxon>Pseudomonadati</taxon>
        <taxon>Bacteroidota</taxon>
        <taxon>Sphingobacteriia</taxon>
        <taxon>Sphingobacteriales</taxon>
        <taxon>Sphingobacteriaceae</taxon>
        <taxon>Pedobacter</taxon>
    </lineage>
</organism>
<sequence length="90" mass="10477">MHREKDGLYYGKLVWTKDQSAKARKFYGAMIMTGLKKESESIYKGKVHDPEKDKTYSCNLTMQNADALDLRGYIGISLIGRTEHWTRVFR</sequence>
<evidence type="ECO:0000313" key="3">
    <source>
        <dbReference type="Proteomes" id="UP001144341"/>
    </source>
</evidence>
<dbReference type="PANTHER" id="PTHR36919">
    <property type="entry name" value="BLR1215 PROTEIN"/>
    <property type="match status" value="1"/>
</dbReference>
<dbReference type="EMBL" id="JAPWGL010000003">
    <property type="protein sequence ID" value="MCZ4224440.1"/>
    <property type="molecule type" value="Genomic_DNA"/>
</dbReference>
<evidence type="ECO:0000259" key="1">
    <source>
        <dbReference type="Pfam" id="PF09917"/>
    </source>
</evidence>
<comment type="caution">
    <text evidence="2">The sequence shown here is derived from an EMBL/GenBank/DDBJ whole genome shotgun (WGS) entry which is preliminary data.</text>
</comment>
<feature type="domain" description="DUF2147" evidence="1">
    <location>
        <begin position="5"/>
        <end position="87"/>
    </location>
</feature>
<evidence type="ECO:0000313" key="2">
    <source>
        <dbReference type="EMBL" id="MCZ4224440.1"/>
    </source>
</evidence>
<keyword evidence="3" id="KW-1185">Reference proteome</keyword>
<dbReference type="Proteomes" id="UP001144341">
    <property type="component" value="Unassembled WGS sequence"/>
</dbReference>
<name>A0ABT4L063_9SPHI</name>
<proteinExistence type="predicted"/>
<dbReference type="InterPro" id="IPR019223">
    <property type="entry name" value="DUF2147"/>
</dbReference>
<reference evidence="2" key="1">
    <citation type="submission" date="2022-12" db="EMBL/GenBank/DDBJ databases">
        <title>Genome sequence of SJ11.</title>
        <authorList>
            <person name="Woo H."/>
        </authorList>
    </citation>
    <scope>NUCLEOTIDE SEQUENCE</scope>
    <source>
        <strain evidence="2">SJ11</strain>
    </source>
</reference>